<protein>
    <submittedName>
        <fullName evidence="7">Transposase</fullName>
    </submittedName>
</protein>
<keyword evidence="2" id="KW-0815">Transposition</keyword>
<dbReference type="GO" id="GO:0006310">
    <property type="term" value="P:DNA recombination"/>
    <property type="evidence" value="ECO:0007669"/>
    <property type="project" value="UniProtKB-KW"/>
</dbReference>
<dbReference type="Proteomes" id="UP000033607">
    <property type="component" value="Unassembled WGS sequence"/>
</dbReference>
<comment type="caution">
    <text evidence="7">The sequence shown here is derived from an EMBL/GenBank/DDBJ whole genome shotgun (WGS) entry which is preliminary data.</text>
</comment>
<keyword evidence="4" id="KW-0233">DNA recombination</keyword>
<keyword evidence="3" id="KW-0238">DNA-binding</keyword>
<feature type="domain" description="Probable transposase IS891/IS1136/IS1341" evidence="5">
    <location>
        <begin position="6"/>
        <end position="109"/>
    </location>
</feature>
<evidence type="ECO:0000256" key="3">
    <source>
        <dbReference type="ARBA" id="ARBA00023125"/>
    </source>
</evidence>
<comment type="similarity">
    <text evidence="1">In the C-terminal section; belongs to the transposase 35 family.</text>
</comment>
<evidence type="ECO:0000313" key="7">
    <source>
        <dbReference type="EMBL" id="KMW70221.1"/>
    </source>
</evidence>
<dbReference type="Pfam" id="PF01385">
    <property type="entry name" value="OrfB_IS605"/>
    <property type="match status" value="1"/>
</dbReference>
<dbReference type="RefSeq" id="WP_049560398.1">
    <property type="nucleotide sequence ID" value="NZ_LATL02000229.1"/>
</dbReference>
<accession>A0A0J9EVY6</accession>
<dbReference type="Pfam" id="PF07282">
    <property type="entry name" value="Cas12f1-like_TNB"/>
    <property type="match status" value="1"/>
</dbReference>
<reference evidence="7 8" key="1">
    <citation type="submission" date="2015-06" db="EMBL/GenBank/DDBJ databases">
        <title>Draft genome assembly of filamentous brackish cyanobacterium Limnoraphis robusta strain CS-951.</title>
        <authorList>
            <person name="Willis A."/>
            <person name="Parks M."/>
            <person name="Burford M.A."/>
        </authorList>
    </citation>
    <scope>NUCLEOTIDE SEQUENCE [LARGE SCALE GENOMIC DNA]</scope>
    <source>
        <strain evidence="7 8">CS-951</strain>
    </source>
</reference>
<dbReference type="InterPro" id="IPR001959">
    <property type="entry name" value="Transposase"/>
</dbReference>
<proteinExistence type="inferred from homology"/>
<dbReference type="PATRIC" id="fig|1637645.4.peg.4547"/>
<dbReference type="GO" id="GO:0032196">
    <property type="term" value="P:transposition"/>
    <property type="evidence" value="ECO:0007669"/>
    <property type="project" value="UniProtKB-KW"/>
</dbReference>
<dbReference type="OrthoDB" id="438679at2"/>
<gene>
    <name evidence="7" type="ORF">WN50_36915</name>
</gene>
<sequence length="233" mass="26164">NPDDIEPTENNSIGIDLGLEKFGTLSTGEAIPIPKYFRKAEDKLEKLQRKAASRKKGSRARKLLYGKVAKIHQRIQRQRKQFHYEQANQLIAKSDVIFIEDLKIRNMIKRCKPKQDETGKYLPNGQAAKSGLNKSLADAGLGQFVEILSFKAENAGVKVVKVNPRNTSQFCSNCLNIVPKELSERWHSCPHCSTELDRDLNSAILIKKVGLGVKLTIKRSRRNSREATPIASA</sequence>
<evidence type="ECO:0000259" key="6">
    <source>
        <dbReference type="Pfam" id="PF07282"/>
    </source>
</evidence>
<organism evidence="7 8">
    <name type="scientific">Limnoraphis robusta CS-951</name>
    <dbReference type="NCBI Taxonomy" id="1637645"/>
    <lineage>
        <taxon>Bacteria</taxon>
        <taxon>Bacillati</taxon>
        <taxon>Cyanobacteriota</taxon>
        <taxon>Cyanophyceae</taxon>
        <taxon>Oscillatoriophycideae</taxon>
        <taxon>Oscillatoriales</taxon>
        <taxon>Sirenicapillariaceae</taxon>
        <taxon>Limnoraphis</taxon>
    </lineage>
</organism>
<evidence type="ECO:0000256" key="4">
    <source>
        <dbReference type="ARBA" id="ARBA00023172"/>
    </source>
</evidence>
<feature type="non-terminal residue" evidence="7">
    <location>
        <position position="1"/>
    </location>
</feature>
<feature type="domain" description="Cas12f1-like TNB" evidence="6">
    <location>
        <begin position="142"/>
        <end position="206"/>
    </location>
</feature>
<dbReference type="AlphaFoldDB" id="A0A0J9EVY6"/>
<dbReference type="GO" id="GO:0003677">
    <property type="term" value="F:DNA binding"/>
    <property type="evidence" value="ECO:0007669"/>
    <property type="project" value="UniProtKB-KW"/>
</dbReference>
<dbReference type="EMBL" id="LATL02000229">
    <property type="protein sequence ID" value="KMW70221.1"/>
    <property type="molecule type" value="Genomic_DNA"/>
</dbReference>
<evidence type="ECO:0000259" key="5">
    <source>
        <dbReference type="Pfam" id="PF01385"/>
    </source>
</evidence>
<evidence type="ECO:0000313" key="8">
    <source>
        <dbReference type="Proteomes" id="UP000033607"/>
    </source>
</evidence>
<dbReference type="NCBIfam" id="NF040570">
    <property type="entry name" value="guided_TnpB"/>
    <property type="match status" value="1"/>
</dbReference>
<evidence type="ECO:0000256" key="2">
    <source>
        <dbReference type="ARBA" id="ARBA00022578"/>
    </source>
</evidence>
<dbReference type="InterPro" id="IPR010095">
    <property type="entry name" value="Cas12f1-like_TNB"/>
</dbReference>
<evidence type="ECO:0000256" key="1">
    <source>
        <dbReference type="ARBA" id="ARBA00008761"/>
    </source>
</evidence>
<name>A0A0J9EVY6_9CYAN</name>